<dbReference type="OrthoDB" id="242678at2157"/>
<feature type="compositionally biased region" description="Acidic residues" evidence="1">
    <location>
        <begin position="352"/>
        <end position="371"/>
    </location>
</feature>
<proteinExistence type="predicted"/>
<reference evidence="2 3" key="1">
    <citation type="submission" date="2019-01" db="EMBL/GenBank/DDBJ databases">
        <title>Halorientalis sp. F13-25 a new haloarchaeum isolated from hypersaline water.</title>
        <authorList>
            <person name="Ana D.-V."/>
            <person name="Cristina S.-P."/>
            <person name="Antonio V."/>
        </authorList>
    </citation>
    <scope>NUCLEOTIDE SEQUENCE [LARGE SCALE GENOMIC DNA]</scope>
    <source>
        <strain evidence="2 3">F13-25</strain>
    </source>
</reference>
<evidence type="ECO:0000256" key="1">
    <source>
        <dbReference type="SAM" id="MobiDB-lite"/>
    </source>
</evidence>
<comment type="caution">
    <text evidence="2">The sequence shown here is derived from an EMBL/GenBank/DDBJ whole genome shotgun (WGS) entry which is preliminary data.</text>
</comment>
<gene>
    <name evidence="2" type="ORF">EAF64_16460</name>
</gene>
<dbReference type="AlphaFoldDB" id="A0A498L1D8"/>
<keyword evidence="3" id="KW-1185">Reference proteome</keyword>
<feature type="compositionally biased region" description="Acidic residues" evidence="1">
    <location>
        <begin position="378"/>
        <end position="397"/>
    </location>
</feature>
<dbReference type="Proteomes" id="UP000289691">
    <property type="component" value="Unassembled WGS sequence"/>
</dbReference>
<protein>
    <submittedName>
        <fullName evidence="2">Uncharacterized protein</fullName>
    </submittedName>
</protein>
<accession>A0A498L1D8</accession>
<organism evidence="2 3">
    <name type="scientific">Halorientalis pallida</name>
    <dbReference type="NCBI Taxonomy" id="2479928"/>
    <lineage>
        <taxon>Archaea</taxon>
        <taxon>Methanobacteriati</taxon>
        <taxon>Methanobacteriota</taxon>
        <taxon>Stenosarchaea group</taxon>
        <taxon>Halobacteria</taxon>
        <taxon>Halobacteriales</taxon>
        <taxon>Haloarculaceae</taxon>
        <taxon>Halorientalis</taxon>
    </lineage>
</organism>
<dbReference type="EMBL" id="RDFA01000006">
    <property type="protein sequence ID" value="RXK47371.1"/>
    <property type="molecule type" value="Genomic_DNA"/>
</dbReference>
<feature type="compositionally biased region" description="Acidic residues" evidence="1">
    <location>
        <begin position="267"/>
        <end position="320"/>
    </location>
</feature>
<feature type="region of interest" description="Disordered" evidence="1">
    <location>
        <begin position="247"/>
        <end position="397"/>
    </location>
</feature>
<name>A0A498L1D8_9EURY</name>
<evidence type="ECO:0000313" key="2">
    <source>
        <dbReference type="EMBL" id="RXK47371.1"/>
    </source>
</evidence>
<evidence type="ECO:0000313" key="3">
    <source>
        <dbReference type="Proteomes" id="UP000289691"/>
    </source>
</evidence>
<feature type="region of interest" description="Disordered" evidence="1">
    <location>
        <begin position="40"/>
        <end position="81"/>
    </location>
</feature>
<sequence length="397" mass="41159">MTDSAHIRLSNRLRPLVAAVLVVCLVVGAAVPAAGLLADSPTANSAATDGAESTTTANGATAASADAARTGDSGDNESDANVTASAGARLAGTIGTQQSEVAGQLETRTLVVRLGRADSPDERAAVLAVLETRADARLASLRERRERLRSAAGNRSVSAGAYAYLAATVSVEATVNRQLADRGERATADLPDAVTAEYGLSAERFRTLANRSDSVTAELRRDLRVLGRSLVADEVVDEIDGAEAADAEDLLEGLNETVDPTNRTDWPFDENDSTLGDALDDLGEDNESLDLDDVFEDEPSESDGLLDGDGTDGNETDGSDDPFGGNFDGNLDGNLDGNVTDEDGLIDGTDGIFDDDTETATDDPSGDDGIFDDSTGTVDEEETGDSDESTDDGLFDG</sequence>
<dbReference type="RefSeq" id="WP_129070075.1">
    <property type="nucleotide sequence ID" value="NZ_RDFA01000006.1"/>
</dbReference>
<feature type="compositionally biased region" description="Low complexity" evidence="1">
    <location>
        <begin position="321"/>
        <end position="338"/>
    </location>
</feature>
<feature type="compositionally biased region" description="Low complexity" evidence="1">
    <location>
        <begin position="50"/>
        <end position="73"/>
    </location>
</feature>